<evidence type="ECO:0000313" key="3">
    <source>
        <dbReference type="EMBL" id="MCU6794157.1"/>
    </source>
</evidence>
<proteinExistence type="predicted"/>
<keyword evidence="2" id="KW-0812">Transmembrane</keyword>
<sequence>MEEAQKIQDQLTNVRIDLRELSTKMDTLKDMSKKLEEVETIAKKAMESTKSAHRRLDKIDKLTSWLATTVIGAIILAIIGFIIKGGLNTTP</sequence>
<evidence type="ECO:0000256" key="1">
    <source>
        <dbReference type="SAM" id="Coils"/>
    </source>
</evidence>
<evidence type="ECO:0000313" key="4">
    <source>
        <dbReference type="Proteomes" id="UP001652445"/>
    </source>
</evidence>
<comment type="caution">
    <text evidence="3">The sequence shown here is derived from an EMBL/GenBank/DDBJ whole genome shotgun (WGS) entry which is preliminary data.</text>
</comment>
<name>A0ABT2UJU7_9BACL</name>
<evidence type="ECO:0000256" key="2">
    <source>
        <dbReference type="SAM" id="Phobius"/>
    </source>
</evidence>
<protein>
    <submittedName>
        <fullName evidence="3">Hemolysin XhlA family protein</fullName>
    </submittedName>
</protein>
<feature type="coiled-coil region" evidence="1">
    <location>
        <begin position="4"/>
        <end position="48"/>
    </location>
</feature>
<dbReference type="Proteomes" id="UP001652445">
    <property type="component" value="Unassembled WGS sequence"/>
</dbReference>
<gene>
    <name evidence="3" type="ORF">OB236_18800</name>
</gene>
<keyword evidence="1" id="KW-0175">Coiled coil</keyword>
<dbReference type="Pfam" id="PF10779">
    <property type="entry name" value="XhlA"/>
    <property type="match status" value="1"/>
</dbReference>
<reference evidence="3 4" key="1">
    <citation type="submission" date="2022-09" db="EMBL/GenBank/DDBJ databases">
        <authorList>
            <person name="Han X.L."/>
            <person name="Wang Q."/>
            <person name="Lu T."/>
        </authorList>
    </citation>
    <scope>NUCLEOTIDE SEQUENCE [LARGE SCALE GENOMIC DNA]</scope>
    <source>
        <strain evidence="3 4">WQ 127069</strain>
    </source>
</reference>
<dbReference type="InterPro" id="IPR019715">
    <property type="entry name" value="Haemolysin_XhlA"/>
</dbReference>
<keyword evidence="2" id="KW-1133">Transmembrane helix</keyword>
<dbReference type="RefSeq" id="WP_076233256.1">
    <property type="nucleotide sequence ID" value="NZ_JAOQIO010000077.1"/>
</dbReference>
<organism evidence="3 4">
    <name type="scientific">Paenibacillus baimaensis</name>
    <dbReference type="NCBI Taxonomy" id="2982185"/>
    <lineage>
        <taxon>Bacteria</taxon>
        <taxon>Bacillati</taxon>
        <taxon>Bacillota</taxon>
        <taxon>Bacilli</taxon>
        <taxon>Bacillales</taxon>
        <taxon>Paenibacillaceae</taxon>
        <taxon>Paenibacillus</taxon>
    </lineage>
</organism>
<dbReference type="EMBL" id="JAOQIO010000077">
    <property type="protein sequence ID" value="MCU6794157.1"/>
    <property type="molecule type" value="Genomic_DNA"/>
</dbReference>
<keyword evidence="4" id="KW-1185">Reference proteome</keyword>
<accession>A0ABT2UJU7</accession>
<keyword evidence="2" id="KW-0472">Membrane</keyword>
<feature type="transmembrane region" description="Helical" evidence="2">
    <location>
        <begin position="62"/>
        <end position="83"/>
    </location>
</feature>